<dbReference type="AlphaFoldDB" id="A0A9W9MPC1"/>
<dbReference type="InterPro" id="IPR036928">
    <property type="entry name" value="AS_sf"/>
</dbReference>
<organism evidence="2 3">
    <name type="scientific">Penicillium cinerascens</name>
    <dbReference type="NCBI Taxonomy" id="70096"/>
    <lineage>
        <taxon>Eukaryota</taxon>
        <taxon>Fungi</taxon>
        <taxon>Dikarya</taxon>
        <taxon>Ascomycota</taxon>
        <taxon>Pezizomycotina</taxon>
        <taxon>Eurotiomycetes</taxon>
        <taxon>Eurotiomycetidae</taxon>
        <taxon>Eurotiales</taxon>
        <taxon>Aspergillaceae</taxon>
        <taxon>Penicillium</taxon>
    </lineage>
</organism>
<gene>
    <name evidence="2" type="ORF">N7498_005913</name>
</gene>
<reference evidence="2" key="2">
    <citation type="journal article" date="2023" name="IMA Fungus">
        <title>Comparative genomic study of the Penicillium genus elucidates a diverse pangenome and 15 lateral gene transfer events.</title>
        <authorList>
            <person name="Petersen C."/>
            <person name="Sorensen T."/>
            <person name="Nielsen M.R."/>
            <person name="Sondergaard T.E."/>
            <person name="Sorensen J.L."/>
            <person name="Fitzpatrick D.A."/>
            <person name="Frisvad J.C."/>
            <person name="Nielsen K.L."/>
        </authorList>
    </citation>
    <scope>NUCLEOTIDE SEQUENCE</scope>
    <source>
        <strain evidence="2">IBT 15544</strain>
    </source>
</reference>
<dbReference type="PANTHER" id="PTHR42678:SF5">
    <property type="entry name" value="GLUTAMYL-TRNA(GLN) AMIDOTRANSFERASE SUBUNIT A"/>
    <property type="match status" value="1"/>
</dbReference>
<dbReference type="PANTHER" id="PTHR42678">
    <property type="entry name" value="AMIDASE"/>
    <property type="match status" value="1"/>
</dbReference>
<comment type="caution">
    <text evidence="2">The sequence shown here is derived from an EMBL/GenBank/DDBJ whole genome shotgun (WGS) entry which is preliminary data.</text>
</comment>
<dbReference type="SUPFAM" id="SSF75304">
    <property type="entry name" value="Amidase signature (AS) enzymes"/>
    <property type="match status" value="1"/>
</dbReference>
<accession>A0A9W9MPC1</accession>
<reference evidence="2" key="1">
    <citation type="submission" date="2022-12" db="EMBL/GenBank/DDBJ databases">
        <authorList>
            <person name="Petersen C."/>
        </authorList>
    </citation>
    <scope>NUCLEOTIDE SEQUENCE</scope>
    <source>
        <strain evidence="2">IBT 15544</strain>
    </source>
</reference>
<dbReference type="GeneID" id="83180276"/>
<dbReference type="OrthoDB" id="566138at2759"/>
<proteinExistence type="predicted"/>
<dbReference type="EMBL" id="JAPQKR010000012">
    <property type="protein sequence ID" value="KAJ5205034.1"/>
    <property type="molecule type" value="Genomic_DNA"/>
</dbReference>
<dbReference type="Proteomes" id="UP001150904">
    <property type="component" value="Unassembled WGS sequence"/>
</dbReference>
<dbReference type="InterPro" id="IPR023631">
    <property type="entry name" value="Amidase_dom"/>
</dbReference>
<evidence type="ECO:0000313" key="2">
    <source>
        <dbReference type="EMBL" id="KAJ5205034.1"/>
    </source>
</evidence>
<name>A0A9W9MPC1_9EURO</name>
<protein>
    <recommendedName>
        <fullName evidence="1">Amidase domain-containing protein</fullName>
    </recommendedName>
</protein>
<evidence type="ECO:0000259" key="1">
    <source>
        <dbReference type="Pfam" id="PF01425"/>
    </source>
</evidence>
<dbReference type="Pfam" id="PF01425">
    <property type="entry name" value="Amidase"/>
    <property type="match status" value="1"/>
</dbReference>
<feature type="domain" description="Amidase" evidence="1">
    <location>
        <begin position="25"/>
        <end position="437"/>
    </location>
</feature>
<keyword evidence="3" id="KW-1185">Reference proteome</keyword>
<dbReference type="Gene3D" id="3.90.1300.10">
    <property type="entry name" value="Amidase signature (AS) domain"/>
    <property type="match status" value="1"/>
</dbReference>
<evidence type="ECO:0000313" key="3">
    <source>
        <dbReference type="Proteomes" id="UP001150904"/>
    </source>
</evidence>
<sequence length="453" mass="49246">MDITEFTISTFHNALRQQTTSCAVVVRTYLDRIAQYDPTLKTLVCINPNALSIAAGKDEQTKRFLQNDIPFPPLHGVPIVLKDNYATHDLPTSAGVKALQCLRTSTDSEVVSRLRDAGAIVLAKANLHEFAFHGTTTSSLGGQTRNPYDLTRTPGGSSGGTAAALAANLGLIGCGTDTMNSLRSPASACGIVGFRPSQGRVSQRGIVPVSETQDTAGPMGRTVEDVRTVYDVMTHECRGKGCERPSADGYKRIRIGVLEAYFSLEEKDPNLPKQLVAENAMVQKIVRNALAVIQDADVELVPINLAATSEWEPKTLLATADTQPFEFKGCLEQFLQSPEISYTPHRTLQSIAQSEEYDKDAVTEVFHASFIDPETYSRTSEAYQSRLSKIAELKQSVQRCFDENKLDALVYPHQRQLAIKIGPTVQPRRNGVLAALTGNPAICLPGKLLPSSA</sequence>
<dbReference type="RefSeq" id="XP_058309513.1">
    <property type="nucleotide sequence ID" value="XM_058452975.1"/>
</dbReference>